<sequence length="61" mass="6747">MYRKNKNPNKTHAWGKANPLSVSARSADMFSVLNVYNLRGCLKISCSCLIPSEATPQAFDT</sequence>
<gene>
    <name evidence="1" type="ORF">BECKTUN1418E_GA0071001_10718</name>
</gene>
<evidence type="ECO:0000313" key="1">
    <source>
        <dbReference type="EMBL" id="VFK61747.1"/>
    </source>
</evidence>
<organism evidence="1">
    <name type="scientific">Candidatus Kentrum sp. TUN</name>
    <dbReference type="NCBI Taxonomy" id="2126343"/>
    <lineage>
        <taxon>Bacteria</taxon>
        <taxon>Pseudomonadati</taxon>
        <taxon>Pseudomonadota</taxon>
        <taxon>Gammaproteobacteria</taxon>
        <taxon>Candidatus Kentrum</taxon>
    </lineage>
</organism>
<accession>A0A451A6T6</accession>
<proteinExistence type="predicted"/>
<dbReference type="EMBL" id="CAADFV010000071">
    <property type="protein sequence ID" value="VFK61747.1"/>
    <property type="molecule type" value="Genomic_DNA"/>
</dbReference>
<reference evidence="1" key="1">
    <citation type="submission" date="2019-02" db="EMBL/GenBank/DDBJ databases">
        <authorList>
            <person name="Gruber-Vodicka R. H."/>
            <person name="Seah K. B. B."/>
        </authorList>
    </citation>
    <scope>NUCLEOTIDE SEQUENCE</scope>
    <source>
        <strain evidence="1">BECK_BY2</strain>
    </source>
</reference>
<dbReference type="AlphaFoldDB" id="A0A451A6T6"/>
<name>A0A451A6T6_9GAMM</name>
<protein>
    <submittedName>
        <fullName evidence="1">Uncharacterized protein</fullName>
    </submittedName>
</protein>